<dbReference type="SUPFAM" id="SSF54197">
    <property type="entry name" value="HIT-like"/>
    <property type="match status" value="1"/>
</dbReference>
<dbReference type="PROSITE" id="PS51084">
    <property type="entry name" value="HIT_2"/>
    <property type="match status" value="1"/>
</dbReference>
<evidence type="ECO:0000259" key="2">
    <source>
        <dbReference type="PROSITE" id="PS51084"/>
    </source>
</evidence>
<evidence type="ECO:0000313" key="4">
    <source>
        <dbReference type="Proteomes" id="UP001162880"/>
    </source>
</evidence>
<dbReference type="Gene3D" id="3.30.428.10">
    <property type="entry name" value="HIT-like"/>
    <property type="match status" value="1"/>
</dbReference>
<dbReference type="InterPro" id="IPR019808">
    <property type="entry name" value="Histidine_triad_CS"/>
</dbReference>
<reference evidence="3" key="1">
    <citation type="submission" date="2022-03" db="EMBL/GenBank/DDBJ databases">
        <title>Identification of a novel bacterium isolated from mangrove sediments.</title>
        <authorList>
            <person name="Pan X."/>
        </authorList>
    </citation>
    <scope>NUCLEOTIDE SEQUENCE</scope>
    <source>
        <strain evidence="3">B2580</strain>
    </source>
</reference>
<name>A0ABT0B3V7_9SPHN</name>
<dbReference type="RefSeq" id="WP_243994754.1">
    <property type="nucleotide sequence ID" value="NZ_JALHLE010000023.1"/>
</dbReference>
<comment type="caution">
    <text evidence="3">The sequence shown here is derived from an EMBL/GenBank/DDBJ whole genome shotgun (WGS) entry which is preliminary data.</text>
</comment>
<evidence type="ECO:0000313" key="3">
    <source>
        <dbReference type="EMBL" id="MCJ2179723.1"/>
    </source>
</evidence>
<dbReference type="EMBL" id="JALHLE010000023">
    <property type="protein sequence ID" value="MCJ2179723.1"/>
    <property type="molecule type" value="Genomic_DNA"/>
</dbReference>
<sequence>MPIDPKLPYDENNIFAKILRGELPCNKIYEDDHALAFHDIRPQAPVHVLVIPKGAYVSWDDFTAKAPDGEIAAFMRAVGNVTRQLELDGPGYRLMVNMGGAGHQEVPHLHVHIFGGRQFFQMIAD</sequence>
<dbReference type="InterPro" id="IPR011146">
    <property type="entry name" value="HIT-like"/>
</dbReference>
<dbReference type="Pfam" id="PF01230">
    <property type="entry name" value="HIT"/>
    <property type="match status" value="1"/>
</dbReference>
<dbReference type="PANTHER" id="PTHR23089">
    <property type="entry name" value="HISTIDINE TRIAD HIT PROTEIN"/>
    <property type="match status" value="1"/>
</dbReference>
<proteinExistence type="predicted"/>
<keyword evidence="4" id="KW-1185">Reference proteome</keyword>
<dbReference type="PROSITE" id="PS00892">
    <property type="entry name" value="HIT_1"/>
    <property type="match status" value="1"/>
</dbReference>
<dbReference type="InterPro" id="IPR036265">
    <property type="entry name" value="HIT-like_sf"/>
</dbReference>
<evidence type="ECO:0000256" key="1">
    <source>
        <dbReference type="PROSITE-ProRule" id="PRU00464"/>
    </source>
</evidence>
<feature type="short sequence motif" description="Histidine triad motif" evidence="1">
    <location>
        <begin position="108"/>
        <end position="112"/>
    </location>
</feature>
<dbReference type="Proteomes" id="UP001162880">
    <property type="component" value="Unassembled WGS sequence"/>
</dbReference>
<dbReference type="CDD" id="cd01276">
    <property type="entry name" value="PKCI_related"/>
    <property type="match status" value="1"/>
</dbReference>
<dbReference type="PRINTS" id="PR00332">
    <property type="entry name" value="HISTRIAD"/>
</dbReference>
<gene>
    <name evidence="3" type="ORF">MTR64_14210</name>
</gene>
<organism evidence="3 4">
    <name type="scientific">Novosphingobium album</name>
    <name type="common">ex Hu et al. 2023</name>
    <dbReference type="NCBI Taxonomy" id="2930093"/>
    <lineage>
        <taxon>Bacteria</taxon>
        <taxon>Pseudomonadati</taxon>
        <taxon>Pseudomonadota</taxon>
        <taxon>Alphaproteobacteria</taxon>
        <taxon>Sphingomonadales</taxon>
        <taxon>Sphingomonadaceae</taxon>
        <taxon>Novosphingobium</taxon>
    </lineage>
</organism>
<protein>
    <submittedName>
        <fullName evidence="3">Histidine triad nucleotide-binding protein</fullName>
    </submittedName>
</protein>
<accession>A0ABT0B3V7</accession>
<dbReference type="InterPro" id="IPR001310">
    <property type="entry name" value="Histidine_triad_HIT"/>
</dbReference>
<feature type="domain" description="HIT" evidence="2">
    <location>
        <begin position="14"/>
        <end position="125"/>
    </location>
</feature>